<evidence type="ECO:0000313" key="1">
    <source>
        <dbReference type="EMBL" id="ROX57051.1"/>
    </source>
</evidence>
<dbReference type="RefSeq" id="WP_073441419.1">
    <property type="nucleotide sequence ID" value="NZ_CABGIX010000003.1"/>
</dbReference>
<organism evidence="1 2">
    <name type="scientific">Enterococcus faecium</name>
    <name type="common">Streptococcus faecium</name>
    <dbReference type="NCBI Taxonomy" id="1352"/>
    <lineage>
        <taxon>Bacteria</taxon>
        <taxon>Bacillati</taxon>
        <taxon>Bacillota</taxon>
        <taxon>Bacilli</taxon>
        <taxon>Lactobacillales</taxon>
        <taxon>Enterococcaceae</taxon>
        <taxon>Enterococcus</taxon>
    </lineage>
</organism>
<dbReference type="AlphaFoldDB" id="A0AB74CWM1"/>
<gene>
    <name evidence="1" type="ORF">EGW36_05760</name>
</gene>
<proteinExistence type="predicted"/>
<name>A0AB74CWM1_ENTFC</name>
<dbReference type="Proteomes" id="UP000281752">
    <property type="component" value="Unassembled WGS sequence"/>
</dbReference>
<comment type="caution">
    <text evidence="1">The sequence shown here is derived from an EMBL/GenBank/DDBJ whole genome shotgun (WGS) entry which is preliminary data.</text>
</comment>
<evidence type="ECO:0000313" key="2">
    <source>
        <dbReference type="Proteomes" id="UP000281752"/>
    </source>
</evidence>
<reference evidence="1 2" key="1">
    <citation type="submission" date="2018-10" db="EMBL/GenBank/DDBJ databases">
        <title>Genotypes and phenotypes of Enterococci isolated from broiler chickens.</title>
        <authorList>
            <person name="Muhammad A.R."/>
            <person name="Diarra M.S."/>
        </authorList>
    </citation>
    <scope>NUCLEOTIDE SEQUENCE [LARGE SCALE GENOMIC DNA]</scope>
    <source>
        <strain evidence="1 2">P5 C A 35</strain>
    </source>
</reference>
<dbReference type="EMBL" id="RKNM01000005">
    <property type="protein sequence ID" value="ROX57051.1"/>
    <property type="molecule type" value="Genomic_DNA"/>
</dbReference>
<sequence>MDCEKKWLSIDIKTIQKLIAGSIFSSGMKRNFYRNQFLIFAKFILLRLVSREKRIISSLHSILSRFSLFFGKRAVAKMEKSGNVANVSYLMI</sequence>
<protein>
    <submittedName>
        <fullName evidence="1">Uncharacterized protein</fullName>
    </submittedName>
</protein>
<accession>A0AB74CWM1</accession>